<dbReference type="AlphaFoldDB" id="A0A0G1VD97"/>
<gene>
    <name evidence="1" type="ORF">UY02_C0033G0015</name>
</gene>
<dbReference type="EMBL" id="LCOK01000033">
    <property type="protein sequence ID" value="KKU76088.1"/>
    <property type="molecule type" value="Genomic_DNA"/>
</dbReference>
<reference evidence="1 2" key="1">
    <citation type="journal article" date="2015" name="Nature">
        <title>rRNA introns, odd ribosomes, and small enigmatic genomes across a large radiation of phyla.</title>
        <authorList>
            <person name="Brown C.T."/>
            <person name="Hug L.A."/>
            <person name="Thomas B.C."/>
            <person name="Sharon I."/>
            <person name="Castelle C.J."/>
            <person name="Singh A."/>
            <person name="Wilkins M.J."/>
            <person name="Williams K.H."/>
            <person name="Banfield J.F."/>
        </authorList>
    </citation>
    <scope>NUCLEOTIDE SEQUENCE [LARGE SCALE GENOMIC DNA]</scope>
</reference>
<proteinExistence type="predicted"/>
<sequence length="361" mass="41117">MEKVLIVVDAPGPAEFIFPVIPFLKGYKIKIVTVKDSPTKVLEKYKPVRIDRENEAKLIYRDFNPGALLIAVSSLVSGPYIVRQFTELAYRDGKKIICFQDIWGNHRWPSNFPLMKRWDAILTIDKLAAELIAENNYKGKIYATGSPAFDKFRDIDVAKERKRLRKKFGLSENVFVVFYAGAATPAGWQEDEITFKFLAEAMRKLQKKHPEAVFIAHQHPRDEKLGRYQKLAPDLKYFDISKFKIDDTLLPMMDTVVGMYATNLIHACYLRISGVSILLPNAGGKRLFENLSLDDFPTNKMGATVGIYEENVGTLVKTLEKIMTDKPFVKNIAARQKKFFPFAKKTATQQATDAIKKELIP</sequence>
<organism evidence="1 2">
    <name type="scientific">Candidatus Giovannonibacteria bacterium GW2011_GWB1_47_6b</name>
    <dbReference type="NCBI Taxonomy" id="1618655"/>
    <lineage>
        <taxon>Bacteria</taxon>
        <taxon>Candidatus Giovannoniibacteriota</taxon>
    </lineage>
</organism>
<protein>
    <submittedName>
        <fullName evidence="1">Uncharacterized protein</fullName>
    </submittedName>
</protein>
<evidence type="ECO:0000313" key="1">
    <source>
        <dbReference type="EMBL" id="KKU76088.1"/>
    </source>
</evidence>
<accession>A0A0G1VD97</accession>
<dbReference type="SUPFAM" id="SSF53756">
    <property type="entry name" value="UDP-Glycosyltransferase/glycogen phosphorylase"/>
    <property type="match status" value="1"/>
</dbReference>
<evidence type="ECO:0000313" key="2">
    <source>
        <dbReference type="Proteomes" id="UP000034682"/>
    </source>
</evidence>
<comment type="caution">
    <text evidence="1">The sequence shown here is derived from an EMBL/GenBank/DDBJ whole genome shotgun (WGS) entry which is preliminary data.</text>
</comment>
<dbReference type="Gene3D" id="3.40.50.2000">
    <property type="entry name" value="Glycogen Phosphorylase B"/>
    <property type="match status" value="2"/>
</dbReference>
<dbReference type="Proteomes" id="UP000034682">
    <property type="component" value="Unassembled WGS sequence"/>
</dbReference>
<name>A0A0G1VD97_9BACT</name>